<name>A0ABQ2BEM2_9SPHI</name>
<keyword evidence="8" id="KW-1185">Reference proteome</keyword>
<accession>A0ABQ2BEM2</accession>
<evidence type="ECO:0000313" key="7">
    <source>
        <dbReference type="EMBL" id="GGI22323.1"/>
    </source>
</evidence>
<dbReference type="InterPro" id="IPR029479">
    <property type="entry name" value="Nitroreductase"/>
</dbReference>
<keyword evidence="4" id="KW-0288">FMN</keyword>
<evidence type="ECO:0000256" key="4">
    <source>
        <dbReference type="ARBA" id="ARBA00022643"/>
    </source>
</evidence>
<dbReference type="Pfam" id="PF00881">
    <property type="entry name" value="Nitroreductase"/>
    <property type="match status" value="1"/>
</dbReference>
<keyword evidence="5" id="KW-0560">Oxidoreductase</keyword>
<sequence length="210" mass="23297">MSLLEALNWRYAVKKMNGQPVEQEKVDKIIAAAHLAPTSSGLQPFKVIVITDQELKEKIAPIAFNQSQIIDSSHLLVFAAFEDYTEEGIDAFFSYMNAERGLPDSATDAYKAQLKGMILGRPAEENFNHAARQAYIGFGMALAEAALLKVDSTPMEGFNAPALDELLGLNKQGLKSVTLLPLGYRDEANDWLVNLKKVRRPLGEFLIERK</sequence>
<dbReference type="Gene3D" id="3.40.109.10">
    <property type="entry name" value="NADH Oxidase"/>
    <property type="match status" value="1"/>
</dbReference>
<proteinExistence type="inferred from homology"/>
<evidence type="ECO:0000256" key="5">
    <source>
        <dbReference type="ARBA" id="ARBA00023002"/>
    </source>
</evidence>
<protein>
    <submittedName>
        <fullName evidence="7">Nitroreductase</fullName>
    </submittedName>
</protein>
<evidence type="ECO:0000256" key="1">
    <source>
        <dbReference type="ARBA" id="ARBA00001917"/>
    </source>
</evidence>
<evidence type="ECO:0000256" key="3">
    <source>
        <dbReference type="ARBA" id="ARBA00022630"/>
    </source>
</evidence>
<dbReference type="SUPFAM" id="SSF55469">
    <property type="entry name" value="FMN-dependent nitroreductase-like"/>
    <property type="match status" value="1"/>
</dbReference>
<reference evidence="8" key="1">
    <citation type="journal article" date="2019" name="Int. J. Syst. Evol. Microbiol.">
        <title>The Global Catalogue of Microorganisms (GCM) 10K type strain sequencing project: providing services to taxonomists for standard genome sequencing and annotation.</title>
        <authorList>
            <consortium name="The Broad Institute Genomics Platform"/>
            <consortium name="The Broad Institute Genome Sequencing Center for Infectious Disease"/>
            <person name="Wu L."/>
            <person name="Ma J."/>
        </authorList>
    </citation>
    <scope>NUCLEOTIDE SEQUENCE [LARGE SCALE GENOMIC DNA]</scope>
    <source>
        <strain evidence="8">CCM 8939</strain>
    </source>
</reference>
<keyword evidence="3" id="KW-0285">Flavoprotein</keyword>
<organism evidence="7 8">
    <name type="scientific">Pedobacter mendelii</name>
    <dbReference type="NCBI Taxonomy" id="1908240"/>
    <lineage>
        <taxon>Bacteria</taxon>
        <taxon>Pseudomonadati</taxon>
        <taxon>Bacteroidota</taxon>
        <taxon>Sphingobacteriia</taxon>
        <taxon>Sphingobacteriales</taxon>
        <taxon>Sphingobacteriaceae</taxon>
        <taxon>Pedobacter</taxon>
    </lineage>
</organism>
<comment type="similarity">
    <text evidence="2">Belongs to the nitroreductase family.</text>
</comment>
<evidence type="ECO:0000259" key="6">
    <source>
        <dbReference type="Pfam" id="PF00881"/>
    </source>
</evidence>
<evidence type="ECO:0000313" key="8">
    <source>
        <dbReference type="Proteomes" id="UP000645390"/>
    </source>
</evidence>
<dbReference type="EMBL" id="BMDJ01000001">
    <property type="protein sequence ID" value="GGI22323.1"/>
    <property type="molecule type" value="Genomic_DNA"/>
</dbReference>
<comment type="cofactor">
    <cofactor evidence="1">
        <name>FMN</name>
        <dbReference type="ChEBI" id="CHEBI:58210"/>
    </cofactor>
</comment>
<evidence type="ECO:0000256" key="2">
    <source>
        <dbReference type="ARBA" id="ARBA00007118"/>
    </source>
</evidence>
<dbReference type="PANTHER" id="PTHR43673:SF2">
    <property type="entry name" value="NITROREDUCTASE"/>
    <property type="match status" value="1"/>
</dbReference>
<dbReference type="InterPro" id="IPR000415">
    <property type="entry name" value="Nitroreductase-like"/>
</dbReference>
<comment type="caution">
    <text evidence="7">The sequence shown here is derived from an EMBL/GenBank/DDBJ whole genome shotgun (WGS) entry which is preliminary data.</text>
</comment>
<dbReference type="Proteomes" id="UP000645390">
    <property type="component" value="Unassembled WGS sequence"/>
</dbReference>
<dbReference type="PANTHER" id="PTHR43673">
    <property type="entry name" value="NAD(P)H NITROREDUCTASE YDGI-RELATED"/>
    <property type="match status" value="1"/>
</dbReference>
<feature type="domain" description="Nitroreductase" evidence="6">
    <location>
        <begin position="8"/>
        <end position="184"/>
    </location>
</feature>
<gene>
    <name evidence="7" type="ORF">GCM10008119_02070</name>
</gene>
<dbReference type="RefSeq" id="WP_188411403.1">
    <property type="nucleotide sequence ID" value="NZ_BMDJ01000001.1"/>
</dbReference>